<accession>A0A7K0BNZ2</accession>
<proteinExistence type="predicted"/>
<dbReference type="Proteomes" id="UP000487268">
    <property type="component" value="Unassembled WGS sequence"/>
</dbReference>
<dbReference type="RefSeq" id="WP_153530986.1">
    <property type="nucleotide sequence ID" value="NZ_WEGH01000001.1"/>
</dbReference>
<evidence type="ECO:0000313" key="3">
    <source>
        <dbReference type="Proteomes" id="UP000487268"/>
    </source>
</evidence>
<reference evidence="2 3" key="1">
    <citation type="submission" date="2019-10" db="EMBL/GenBank/DDBJ databases">
        <title>Actinomadura rubteroloni sp. nov. and Actinomadura macrotermitis sp. nov., isolated from the gut of fungus growing-termite Macrotermes natalensis.</title>
        <authorList>
            <person name="Benndorf R."/>
            <person name="Martin K."/>
            <person name="Kuefner M."/>
            <person name="De Beer W."/>
            <person name="Kaster A.-K."/>
            <person name="Vollmers J."/>
            <person name="Poulsen M."/>
            <person name="Beemelmanns C."/>
        </authorList>
    </citation>
    <scope>NUCLEOTIDE SEQUENCE [LARGE SCALE GENOMIC DNA]</scope>
    <source>
        <strain evidence="2 3">RB68</strain>
    </source>
</reference>
<feature type="domain" description="Knr4/Smi1-like" evidence="1">
    <location>
        <begin position="29"/>
        <end position="166"/>
    </location>
</feature>
<organism evidence="2 3">
    <name type="scientific">Actinomadura macrotermitis</name>
    <dbReference type="NCBI Taxonomy" id="2585200"/>
    <lineage>
        <taxon>Bacteria</taxon>
        <taxon>Bacillati</taxon>
        <taxon>Actinomycetota</taxon>
        <taxon>Actinomycetes</taxon>
        <taxon>Streptosporangiales</taxon>
        <taxon>Thermomonosporaceae</taxon>
        <taxon>Actinomadura</taxon>
    </lineage>
</organism>
<evidence type="ECO:0000259" key="1">
    <source>
        <dbReference type="SMART" id="SM00860"/>
    </source>
</evidence>
<dbReference type="EMBL" id="WEGH01000001">
    <property type="protein sequence ID" value="MQY02920.1"/>
    <property type="molecule type" value="Genomic_DNA"/>
</dbReference>
<gene>
    <name evidence="2" type="ORF">ACRB68_09550</name>
</gene>
<sequence length="213" mass="22939">MNRIQDDWARVAAWLSSNAPLSYARLRPGADPGRIGRLEEHLGGPLHPDHRALLEVCDGTVEEWHAEEYLEENDPGLILAGLHLLSVDGVRAVRGSGGLGAEWWRGWVPVAVNDYSAKPESGLAADPGGMLDDFALYDGTAPGTVPPPQGRTLAGHIAALAEALESGTGPLTKEWVVPGVAMDRLMWGHPAMDTIQVTGEEGPRTVPWRPVRR</sequence>
<name>A0A7K0BNZ2_9ACTN</name>
<dbReference type="InterPro" id="IPR018958">
    <property type="entry name" value="Knr4/Smi1-like_dom"/>
</dbReference>
<protein>
    <recommendedName>
        <fullName evidence="1">Knr4/Smi1-like domain-containing protein</fullName>
    </recommendedName>
</protein>
<comment type="caution">
    <text evidence="2">The sequence shown here is derived from an EMBL/GenBank/DDBJ whole genome shotgun (WGS) entry which is preliminary data.</text>
</comment>
<dbReference type="AlphaFoldDB" id="A0A7K0BNZ2"/>
<evidence type="ECO:0000313" key="2">
    <source>
        <dbReference type="EMBL" id="MQY02920.1"/>
    </source>
</evidence>
<dbReference type="SMART" id="SM00860">
    <property type="entry name" value="SMI1_KNR4"/>
    <property type="match status" value="1"/>
</dbReference>
<keyword evidence="3" id="KW-1185">Reference proteome</keyword>
<dbReference type="OrthoDB" id="3287229at2"/>